<accession>A0ABW5JGY1</accession>
<keyword evidence="1" id="KW-0472">Membrane</keyword>
<comment type="caution">
    <text evidence="2">The sequence shown here is derived from an EMBL/GenBank/DDBJ whole genome shotgun (WGS) entry which is preliminary data.</text>
</comment>
<organism evidence="2 3">
    <name type="scientific">Emticicia soli</name>
    <dbReference type="NCBI Taxonomy" id="2027878"/>
    <lineage>
        <taxon>Bacteria</taxon>
        <taxon>Pseudomonadati</taxon>
        <taxon>Bacteroidota</taxon>
        <taxon>Cytophagia</taxon>
        <taxon>Cytophagales</taxon>
        <taxon>Leadbetterellaceae</taxon>
        <taxon>Emticicia</taxon>
    </lineage>
</organism>
<dbReference type="RefSeq" id="WP_340240012.1">
    <property type="nucleotide sequence ID" value="NZ_JBBEWC010000017.1"/>
</dbReference>
<dbReference type="Proteomes" id="UP001597510">
    <property type="component" value="Unassembled WGS sequence"/>
</dbReference>
<keyword evidence="1" id="KW-1133">Transmembrane helix</keyword>
<sequence length="210" mass="23686">MTTTGFIFWGAILLVGLYFLIVYLGNKSTEKDTLLVEQMRSNFENKIKEYLSSQNFVSTRQFILYPLPEHIKAMKGYFYKPFAILADETNKKFAFVDESHNYSILNFSEIKSVDIKNNMIDITKSETSKQNSLGRAVVGGAIAGGTGAVVGALTAKEITNSQTESKYSNSTITIITKDLDKPILRYQFGIYDLIEGEKWISTMNLLIEKK</sequence>
<evidence type="ECO:0000313" key="2">
    <source>
        <dbReference type="EMBL" id="MFD2524157.1"/>
    </source>
</evidence>
<evidence type="ECO:0000313" key="3">
    <source>
        <dbReference type="Proteomes" id="UP001597510"/>
    </source>
</evidence>
<reference evidence="3" key="1">
    <citation type="journal article" date="2019" name="Int. J. Syst. Evol. Microbiol.">
        <title>The Global Catalogue of Microorganisms (GCM) 10K type strain sequencing project: providing services to taxonomists for standard genome sequencing and annotation.</title>
        <authorList>
            <consortium name="The Broad Institute Genomics Platform"/>
            <consortium name="The Broad Institute Genome Sequencing Center for Infectious Disease"/>
            <person name="Wu L."/>
            <person name="Ma J."/>
        </authorList>
    </citation>
    <scope>NUCLEOTIDE SEQUENCE [LARGE SCALE GENOMIC DNA]</scope>
    <source>
        <strain evidence="3">KCTC 52344</strain>
    </source>
</reference>
<keyword evidence="1" id="KW-0812">Transmembrane</keyword>
<protein>
    <submittedName>
        <fullName evidence="2">Uncharacterized protein</fullName>
    </submittedName>
</protein>
<proteinExistence type="predicted"/>
<dbReference type="EMBL" id="JBHULC010000043">
    <property type="protein sequence ID" value="MFD2524157.1"/>
    <property type="molecule type" value="Genomic_DNA"/>
</dbReference>
<feature type="transmembrane region" description="Helical" evidence="1">
    <location>
        <begin position="6"/>
        <end position="25"/>
    </location>
</feature>
<gene>
    <name evidence="2" type="ORF">ACFSR2_24905</name>
</gene>
<evidence type="ECO:0000256" key="1">
    <source>
        <dbReference type="SAM" id="Phobius"/>
    </source>
</evidence>
<name>A0ABW5JGY1_9BACT</name>
<keyword evidence="3" id="KW-1185">Reference proteome</keyword>